<accession>A0ABC8TZE3</accession>
<dbReference type="InterPro" id="IPR017853">
    <property type="entry name" value="GH"/>
</dbReference>
<dbReference type="Pfam" id="PF01373">
    <property type="entry name" value="Glyco_hydro_14"/>
    <property type="match status" value="1"/>
</dbReference>
<sequence>MDDLPVLDGKTQIQVYKEFCESVKASFSPFMGSTTMGISIGLGPDGELQYPSHHHPTKGNNSHGVGEFQCYDKNILSCLKQHAETFGNPL</sequence>
<evidence type="ECO:0000256" key="1">
    <source>
        <dbReference type="ARBA" id="ARBA00005652"/>
    </source>
</evidence>
<dbReference type="GO" id="GO:0016161">
    <property type="term" value="F:beta-amylase activity"/>
    <property type="evidence" value="ECO:0007669"/>
    <property type="project" value="UniProtKB-EC"/>
</dbReference>
<keyword evidence="6" id="KW-1185">Reference proteome</keyword>
<dbReference type="PANTHER" id="PTHR31352">
    <property type="entry name" value="BETA-AMYLASE 1, CHLOROPLASTIC"/>
    <property type="match status" value="1"/>
</dbReference>
<dbReference type="AlphaFoldDB" id="A0ABC8TZE3"/>
<evidence type="ECO:0000256" key="3">
    <source>
        <dbReference type="ARBA" id="ARBA00023326"/>
    </source>
</evidence>
<dbReference type="GO" id="GO:0000272">
    <property type="term" value="P:polysaccharide catabolic process"/>
    <property type="evidence" value="ECO:0007669"/>
    <property type="project" value="UniProtKB-KW"/>
</dbReference>
<comment type="caution">
    <text evidence="5">The sequence shown here is derived from an EMBL/GenBank/DDBJ whole genome shotgun (WGS) entry which is preliminary data.</text>
</comment>
<evidence type="ECO:0000313" key="5">
    <source>
        <dbReference type="EMBL" id="CAK9174878.1"/>
    </source>
</evidence>
<evidence type="ECO:0000256" key="2">
    <source>
        <dbReference type="ARBA" id="ARBA00023277"/>
    </source>
</evidence>
<protein>
    <recommendedName>
        <fullName evidence="4">Beta-amylase</fullName>
        <ecNumber evidence="4">3.2.1.2</ecNumber>
    </recommendedName>
</protein>
<name>A0ABC8TZE3_9AQUA</name>
<comment type="catalytic activity">
    <reaction evidence="4">
        <text>Hydrolysis of (1-&gt;4)-alpha-D-glucosidic linkages in polysaccharides so as to remove successive maltose units from the non-reducing ends of the chains.</text>
        <dbReference type="EC" id="3.2.1.2"/>
    </reaction>
</comment>
<gene>
    <name evidence="5" type="ORF">ILEXP_LOCUS44654</name>
</gene>
<proteinExistence type="inferred from homology"/>
<keyword evidence="4" id="KW-0326">Glycosidase</keyword>
<keyword evidence="3 4" id="KW-0624">Polysaccharide degradation</keyword>
<dbReference type="EMBL" id="CAUOFW020006480">
    <property type="protein sequence ID" value="CAK9174878.1"/>
    <property type="molecule type" value="Genomic_DNA"/>
</dbReference>
<keyword evidence="2 4" id="KW-0119">Carbohydrate metabolism</keyword>
<comment type="similarity">
    <text evidence="1 4">Belongs to the glycosyl hydrolase 14 family.</text>
</comment>
<reference evidence="5 6" key="1">
    <citation type="submission" date="2024-02" db="EMBL/GenBank/DDBJ databases">
        <authorList>
            <person name="Vignale AGUSTIN F."/>
            <person name="Sosa J E."/>
            <person name="Modenutti C."/>
        </authorList>
    </citation>
    <scope>NUCLEOTIDE SEQUENCE [LARGE SCALE GENOMIC DNA]</scope>
</reference>
<dbReference type="SUPFAM" id="SSF51445">
    <property type="entry name" value="(Trans)glycosidases"/>
    <property type="match status" value="1"/>
</dbReference>
<organism evidence="5 6">
    <name type="scientific">Ilex paraguariensis</name>
    <name type="common">yerba mate</name>
    <dbReference type="NCBI Taxonomy" id="185542"/>
    <lineage>
        <taxon>Eukaryota</taxon>
        <taxon>Viridiplantae</taxon>
        <taxon>Streptophyta</taxon>
        <taxon>Embryophyta</taxon>
        <taxon>Tracheophyta</taxon>
        <taxon>Spermatophyta</taxon>
        <taxon>Magnoliopsida</taxon>
        <taxon>eudicotyledons</taxon>
        <taxon>Gunneridae</taxon>
        <taxon>Pentapetalae</taxon>
        <taxon>asterids</taxon>
        <taxon>campanulids</taxon>
        <taxon>Aquifoliales</taxon>
        <taxon>Aquifoliaceae</taxon>
        <taxon>Ilex</taxon>
    </lineage>
</organism>
<dbReference type="EC" id="3.2.1.2" evidence="4"/>
<evidence type="ECO:0000313" key="6">
    <source>
        <dbReference type="Proteomes" id="UP001642360"/>
    </source>
</evidence>
<dbReference type="Gene3D" id="3.20.20.80">
    <property type="entry name" value="Glycosidases"/>
    <property type="match status" value="1"/>
</dbReference>
<keyword evidence="4" id="KW-0378">Hydrolase</keyword>
<evidence type="ECO:0000256" key="4">
    <source>
        <dbReference type="RuleBase" id="RU000509"/>
    </source>
</evidence>
<dbReference type="PANTHER" id="PTHR31352:SF3">
    <property type="entry name" value="INACTIVE BETA-AMYLASE 9"/>
    <property type="match status" value="1"/>
</dbReference>
<dbReference type="InterPro" id="IPR001554">
    <property type="entry name" value="Glyco_hydro_14"/>
</dbReference>
<dbReference type="Proteomes" id="UP001642360">
    <property type="component" value="Unassembled WGS sequence"/>
</dbReference>